<evidence type="ECO:0000313" key="5">
    <source>
        <dbReference type="EMBL" id="RGP64453.1"/>
    </source>
</evidence>
<accession>A0A395RWF4</accession>
<dbReference type="Pfam" id="PF00891">
    <property type="entry name" value="Methyltransf_2"/>
    <property type="match status" value="1"/>
</dbReference>
<organism evidence="5 6">
    <name type="scientific">Fusarium longipes</name>
    <dbReference type="NCBI Taxonomy" id="694270"/>
    <lineage>
        <taxon>Eukaryota</taxon>
        <taxon>Fungi</taxon>
        <taxon>Dikarya</taxon>
        <taxon>Ascomycota</taxon>
        <taxon>Pezizomycotina</taxon>
        <taxon>Sordariomycetes</taxon>
        <taxon>Hypocreomycetidae</taxon>
        <taxon>Hypocreales</taxon>
        <taxon>Nectriaceae</taxon>
        <taxon>Fusarium</taxon>
    </lineage>
</organism>
<name>A0A395RWF4_9HYPO</name>
<dbReference type="InterPro" id="IPR001077">
    <property type="entry name" value="COMT_C"/>
</dbReference>
<dbReference type="EMBL" id="PXOG01000252">
    <property type="protein sequence ID" value="RGP64453.1"/>
    <property type="molecule type" value="Genomic_DNA"/>
</dbReference>
<gene>
    <name evidence="5" type="ORF">FLONG3_9511</name>
</gene>
<feature type="domain" description="O-methyltransferase C-terminal" evidence="4">
    <location>
        <begin position="198"/>
        <end position="413"/>
    </location>
</feature>
<evidence type="ECO:0000256" key="2">
    <source>
        <dbReference type="ARBA" id="ARBA00022679"/>
    </source>
</evidence>
<dbReference type="InterPro" id="IPR036388">
    <property type="entry name" value="WH-like_DNA-bd_sf"/>
</dbReference>
<dbReference type="Gene3D" id="1.10.10.10">
    <property type="entry name" value="Winged helix-like DNA-binding domain superfamily/Winged helix DNA-binding domain"/>
    <property type="match status" value="1"/>
</dbReference>
<dbReference type="InterPro" id="IPR029063">
    <property type="entry name" value="SAM-dependent_MTases_sf"/>
</dbReference>
<dbReference type="AlphaFoldDB" id="A0A395RWF4"/>
<dbReference type="STRING" id="694270.A0A395RWF4"/>
<dbReference type="SUPFAM" id="SSF53335">
    <property type="entry name" value="S-adenosyl-L-methionine-dependent methyltransferases"/>
    <property type="match status" value="1"/>
</dbReference>
<dbReference type="GO" id="GO:0032259">
    <property type="term" value="P:methylation"/>
    <property type="evidence" value="ECO:0007669"/>
    <property type="project" value="UniProtKB-KW"/>
</dbReference>
<evidence type="ECO:0000256" key="1">
    <source>
        <dbReference type="ARBA" id="ARBA00022603"/>
    </source>
</evidence>
<sequence length="443" mass="48770">MGSISASPSLIIELADQVFSAAKKLEKELESQGLPQPSFAAGGPTYVVPKDAPRAAHEARVATAEAAFKLFNLVSGPSELLPNITANYHTIFALQWLHHFDIFLHIPLDGAVSYGVLATRANVPESLLKSVARMVMTNGILMEPTQGQGQVSHTANSAMFVKLPNMRDWASYMFTASIPTAAAMVEATEKWPGSVKKTETAYNVAFRHSLPFFDHLSQSPELTKQFSGYMRSVVDGQGMDLSHLIKGFDWSSLPDNSLVVDIGGSTGHASFALAAAYPHLRFEVQDLDAVINGEKAAEKQEEAKKHLSDTHGQVSFKAHNFFEPQPTKDATVYMLRMIIHDWPDAEAKTILSNIVPALESSKATLLIMDTVLPSPGSLPSVRERVIRTRDLTMRQVFNAKERGVDDWEALLRETDHRLTLDDVRQPEGSNMSLLSISLQNEQY</sequence>
<dbReference type="GO" id="GO:0008171">
    <property type="term" value="F:O-methyltransferase activity"/>
    <property type="evidence" value="ECO:0007669"/>
    <property type="project" value="InterPro"/>
</dbReference>
<dbReference type="SUPFAM" id="SSF46785">
    <property type="entry name" value="Winged helix' DNA-binding domain"/>
    <property type="match status" value="1"/>
</dbReference>
<evidence type="ECO:0000313" key="6">
    <source>
        <dbReference type="Proteomes" id="UP000266234"/>
    </source>
</evidence>
<dbReference type="PANTHER" id="PTHR43712:SF19">
    <property type="entry name" value="DUAL O-METHYLTRANSFERASE_FAD-DEPENDENT MONOOXYGENASE ELCB"/>
    <property type="match status" value="1"/>
</dbReference>
<dbReference type="PROSITE" id="PS51683">
    <property type="entry name" value="SAM_OMT_II"/>
    <property type="match status" value="1"/>
</dbReference>
<evidence type="ECO:0000259" key="4">
    <source>
        <dbReference type="Pfam" id="PF00891"/>
    </source>
</evidence>
<proteinExistence type="predicted"/>
<keyword evidence="3" id="KW-0949">S-adenosyl-L-methionine</keyword>
<dbReference type="InterPro" id="IPR036390">
    <property type="entry name" value="WH_DNA-bd_sf"/>
</dbReference>
<dbReference type="InterPro" id="IPR016461">
    <property type="entry name" value="COMT-like"/>
</dbReference>
<keyword evidence="2 5" id="KW-0808">Transferase</keyword>
<dbReference type="Proteomes" id="UP000266234">
    <property type="component" value="Unassembled WGS sequence"/>
</dbReference>
<reference evidence="5 6" key="1">
    <citation type="journal article" date="2018" name="PLoS Pathog.">
        <title>Evolution of structural diversity of trichothecenes, a family of toxins produced by plant pathogenic and entomopathogenic fungi.</title>
        <authorList>
            <person name="Proctor R.H."/>
            <person name="McCormick S.P."/>
            <person name="Kim H.S."/>
            <person name="Cardoza R.E."/>
            <person name="Stanley A.M."/>
            <person name="Lindo L."/>
            <person name="Kelly A."/>
            <person name="Brown D.W."/>
            <person name="Lee T."/>
            <person name="Vaughan M.M."/>
            <person name="Alexander N.J."/>
            <person name="Busman M."/>
            <person name="Gutierrez S."/>
        </authorList>
    </citation>
    <scope>NUCLEOTIDE SEQUENCE [LARGE SCALE GENOMIC DNA]</scope>
    <source>
        <strain evidence="5 6">NRRL 20695</strain>
    </source>
</reference>
<comment type="caution">
    <text evidence="5">The sequence shown here is derived from an EMBL/GenBank/DDBJ whole genome shotgun (WGS) entry which is preliminary data.</text>
</comment>
<protein>
    <submittedName>
        <fullName evidence="5">6-hydroxytryprostatin b o-methyltransferase</fullName>
    </submittedName>
</protein>
<keyword evidence="6" id="KW-1185">Reference proteome</keyword>
<dbReference type="OrthoDB" id="1606438at2759"/>
<dbReference type="PANTHER" id="PTHR43712">
    <property type="entry name" value="PUTATIVE (AFU_ORTHOLOGUE AFUA_4G14580)-RELATED"/>
    <property type="match status" value="1"/>
</dbReference>
<keyword evidence="1 5" id="KW-0489">Methyltransferase</keyword>
<evidence type="ECO:0000256" key="3">
    <source>
        <dbReference type="ARBA" id="ARBA00022691"/>
    </source>
</evidence>
<dbReference type="Gene3D" id="3.40.50.150">
    <property type="entry name" value="Vaccinia Virus protein VP39"/>
    <property type="match status" value="1"/>
</dbReference>